<evidence type="ECO:0000256" key="1">
    <source>
        <dbReference type="SAM" id="MobiDB-lite"/>
    </source>
</evidence>
<dbReference type="AlphaFoldDB" id="A0A4C1Z2K1"/>
<dbReference type="OrthoDB" id="616263at2759"/>
<protein>
    <recommendedName>
        <fullName evidence="4">Histone-lysine N-methyltransferase SETMAR</fullName>
    </recommendedName>
</protein>
<feature type="region of interest" description="Disordered" evidence="1">
    <location>
        <begin position="26"/>
        <end position="48"/>
    </location>
</feature>
<evidence type="ECO:0000313" key="2">
    <source>
        <dbReference type="EMBL" id="GBP81452.1"/>
    </source>
</evidence>
<gene>
    <name evidence="2" type="ORF">EVAR_64019_1</name>
</gene>
<evidence type="ECO:0000313" key="3">
    <source>
        <dbReference type="Proteomes" id="UP000299102"/>
    </source>
</evidence>
<reference evidence="2 3" key="1">
    <citation type="journal article" date="2019" name="Commun. Biol.">
        <title>The bagworm genome reveals a unique fibroin gene that provides high tensile strength.</title>
        <authorList>
            <person name="Kono N."/>
            <person name="Nakamura H."/>
            <person name="Ohtoshi R."/>
            <person name="Tomita M."/>
            <person name="Numata K."/>
            <person name="Arakawa K."/>
        </authorList>
    </citation>
    <scope>NUCLEOTIDE SEQUENCE [LARGE SCALE GENOMIC DNA]</scope>
</reference>
<comment type="caution">
    <text evidence="2">The sequence shown here is derived from an EMBL/GenBank/DDBJ whole genome shotgun (WGS) entry which is preliminary data.</text>
</comment>
<sequence>MVHGIPAKFIVKEDIYSWPPRTQGGDPVLIADKTMPRDSGLEDESSRRYQDETRAAKWRMAHFQMHQRITLVVAAPLSTPYKPDRQQKCKTVFHFSPSSQNGRVSSGGRSILPVHRRLDSLLELLSKIDNFVVKVEPRSSRHVPDKVDAVLEKLEQDRHISSYDVTEDLEIDYKTVLTHLKKHEFTKKLDAWVPRVY</sequence>
<feature type="compositionally biased region" description="Basic and acidic residues" evidence="1">
    <location>
        <begin position="34"/>
        <end position="48"/>
    </location>
</feature>
<dbReference type="EMBL" id="BGZK01001511">
    <property type="protein sequence ID" value="GBP81452.1"/>
    <property type="molecule type" value="Genomic_DNA"/>
</dbReference>
<dbReference type="Proteomes" id="UP000299102">
    <property type="component" value="Unassembled WGS sequence"/>
</dbReference>
<evidence type="ECO:0008006" key="4">
    <source>
        <dbReference type="Google" id="ProtNLM"/>
    </source>
</evidence>
<name>A0A4C1Z2K1_EUMVA</name>
<proteinExistence type="predicted"/>
<accession>A0A4C1Z2K1</accession>
<organism evidence="2 3">
    <name type="scientific">Eumeta variegata</name>
    <name type="common">Bagworm moth</name>
    <name type="synonym">Eumeta japonica</name>
    <dbReference type="NCBI Taxonomy" id="151549"/>
    <lineage>
        <taxon>Eukaryota</taxon>
        <taxon>Metazoa</taxon>
        <taxon>Ecdysozoa</taxon>
        <taxon>Arthropoda</taxon>
        <taxon>Hexapoda</taxon>
        <taxon>Insecta</taxon>
        <taxon>Pterygota</taxon>
        <taxon>Neoptera</taxon>
        <taxon>Endopterygota</taxon>
        <taxon>Lepidoptera</taxon>
        <taxon>Glossata</taxon>
        <taxon>Ditrysia</taxon>
        <taxon>Tineoidea</taxon>
        <taxon>Psychidae</taxon>
        <taxon>Oiketicinae</taxon>
        <taxon>Eumeta</taxon>
    </lineage>
</organism>
<keyword evidence="3" id="KW-1185">Reference proteome</keyword>